<dbReference type="SUPFAM" id="SSF54285">
    <property type="entry name" value="MoaD/ThiS"/>
    <property type="match status" value="1"/>
</dbReference>
<dbReference type="Pfam" id="PF02597">
    <property type="entry name" value="ThiS"/>
    <property type="match status" value="1"/>
</dbReference>
<gene>
    <name evidence="1" type="ORF">SAMN06296241_0823</name>
</gene>
<dbReference type="RefSeq" id="WP_097055041.1">
    <property type="nucleotide sequence ID" value="NZ_OCMF01000001.1"/>
</dbReference>
<keyword evidence="2" id="KW-1185">Reference proteome</keyword>
<dbReference type="InterPro" id="IPR003749">
    <property type="entry name" value="ThiS/MoaD-like"/>
</dbReference>
<protein>
    <submittedName>
        <fullName evidence="1">Molybdopterin converting factor, small subunit</fullName>
    </submittedName>
</protein>
<accession>A0A285X1V8</accession>
<dbReference type="InterPro" id="IPR016155">
    <property type="entry name" value="Mopterin_synth/thiamin_S_b"/>
</dbReference>
<dbReference type="InterPro" id="IPR012675">
    <property type="entry name" value="Beta-grasp_dom_sf"/>
</dbReference>
<dbReference type="CDD" id="cd00754">
    <property type="entry name" value="Ubl_MoaD"/>
    <property type="match status" value="1"/>
</dbReference>
<evidence type="ECO:0000313" key="2">
    <source>
        <dbReference type="Proteomes" id="UP000219193"/>
    </source>
</evidence>
<dbReference type="Gene3D" id="3.10.20.30">
    <property type="match status" value="1"/>
</dbReference>
<dbReference type="OrthoDB" id="1191081at2"/>
<name>A0A285X1V8_9FLAO</name>
<dbReference type="Proteomes" id="UP000219193">
    <property type="component" value="Unassembled WGS sequence"/>
</dbReference>
<reference evidence="2" key="1">
    <citation type="submission" date="2017-09" db="EMBL/GenBank/DDBJ databases">
        <authorList>
            <person name="Varghese N."/>
            <person name="Submissions S."/>
        </authorList>
    </citation>
    <scope>NUCLEOTIDE SEQUENCE [LARGE SCALE GENOMIC DNA]</scope>
    <source>
        <strain evidence="2">CGMCC 1.12641</strain>
    </source>
</reference>
<proteinExistence type="predicted"/>
<organism evidence="1 2">
    <name type="scientific">Salinimicrobium sediminis</name>
    <dbReference type="NCBI Taxonomy" id="1343891"/>
    <lineage>
        <taxon>Bacteria</taxon>
        <taxon>Pseudomonadati</taxon>
        <taxon>Bacteroidota</taxon>
        <taxon>Flavobacteriia</taxon>
        <taxon>Flavobacteriales</taxon>
        <taxon>Flavobacteriaceae</taxon>
        <taxon>Salinimicrobium</taxon>
    </lineage>
</organism>
<sequence length="77" mass="8526">MELKIKYFGLLAEVTGCEEESIFFSGNSISELLETLYTSYSGLKDKDFQVAQNMELVSPEDKITNTNIVLLPPFAGG</sequence>
<dbReference type="AlphaFoldDB" id="A0A285X1V8"/>
<evidence type="ECO:0000313" key="1">
    <source>
        <dbReference type="EMBL" id="SOC79302.1"/>
    </source>
</evidence>
<dbReference type="EMBL" id="OCMF01000001">
    <property type="protein sequence ID" value="SOC79302.1"/>
    <property type="molecule type" value="Genomic_DNA"/>
</dbReference>